<dbReference type="Proteomes" id="UP000054107">
    <property type="component" value="Unassembled WGS sequence"/>
</dbReference>
<dbReference type="AlphaFoldDB" id="A0A0B7NCP8"/>
<dbReference type="Gene3D" id="3.50.30.30">
    <property type="match status" value="1"/>
</dbReference>
<evidence type="ECO:0008006" key="3">
    <source>
        <dbReference type="Google" id="ProtNLM"/>
    </source>
</evidence>
<proteinExistence type="predicted"/>
<dbReference type="EMBL" id="LN732021">
    <property type="protein sequence ID" value="CEP15236.1"/>
    <property type="molecule type" value="Genomic_DNA"/>
</dbReference>
<keyword evidence="2" id="KW-1185">Reference proteome</keyword>
<evidence type="ECO:0000313" key="1">
    <source>
        <dbReference type="EMBL" id="CEP15236.1"/>
    </source>
</evidence>
<sequence>MVSIAAEFCRIKLIFFFPNINYSGQVFPNFPCQLNSKVTLFIADVIWVYSNSSTLAHIDSNYTPIFYNINIKSAANLTQPKEDGLKGVLYYYQDTTNCNGPQAFDSSLPKELPKIALIEQRNDGRCNASMIDNILKAQSQGAVGVVMYGPQILQENSNEDQSLVIPSGTNITIVVYFVGVHLGEELLSKVMLYKNIAPSALGANLSVKPYIRLLLLPSTAGEINPWEITLLVVSMLLPCSNVPIIASGNALAHMEKEKKTAAFNRAGIDTYSSRNAAYGQALVPSIPT</sequence>
<protein>
    <recommendedName>
        <fullName evidence="3">PA domain-containing protein</fullName>
    </recommendedName>
</protein>
<evidence type="ECO:0000313" key="2">
    <source>
        <dbReference type="Proteomes" id="UP000054107"/>
    </source>
</evidence>
<accession>A0A0B7NCP8</accession>
<organism evidence="1 2">
    <name type="scientific">Parasitella parasitica</name>
    <dbReference type="NCBI Taxonomy" id="35722"/>
    <lineage>
        <taxon>Eukaryota</taxon>
        <taxon>Fungi</taxon>
        <taxon>Fungi incertae sedis</taxon>
        <taxon>Mucoromycota</taxon>
        <taxon>Mucoromycotina</taxon>
        <taxon>Mucoromycetes</taxon>
        <taxon>Mucorales</taxon>
        <taxon>Mucorineae</taxon>
        <taxon>Mucoraceae</taxon>
        <taxon>Parasitella</taxon>
    </lineage>
</organism>
<name>A0A0B7NCP8_9FUNG</name>
<gene>
    <name evidence="1" type="primary">PARPA_09441.1 scaffold 36645</name>
</gene>
<dbReference type="OrthoDB" id="8062037at2759"/>
<reference evidence="1 2" key="1">
    <citation type="submission" date="2014-09" db="EMBL/GenBank/DDBJ databases">
        <authorList>
            <person name="Ellenberger Sabrina"/>
        </authorList>
    </citation>
    <scope>NUCLEOTIDE SEQUENCE [LARGE SCALE GENOMIC DNA]</scope>
    <source>
        <strain evidence="1 2">CBS 412.66</strain>
    </source>
</reference>